<dbReference type="InterPro" id="IPR036909">
    <property type="entry name" value="Cyt_c-like_dom_sf"/>
</dbReference>
<dbReference type="GO" id="GO:0009055">
    <property type="term" value="F:electron transfer activity"/>
    <property type="evidence" value="ECO:0007669"/>
    <property type="project" value="InterPro"/>
</dbReference>
<evidence type="ECO:0000256" key="1">
    <source>
        <dbReference type="ARBA" id="ARBA00022448"/>
    </source>
</evidence>
<dbReference type="GO" id="GO:0046872">
    <property type="term" value="F:metal ion binding"/>
    <property type="evidence" value="ECO:0007669"/>
    <property type="project" value="UniProtKB-KW"/>
</dbReference>
<protein>
    <submittedName>
        <fullName evidence="9">C-type cytochrome</fullName>
    </submittedName>
</protein>
<evidence type="ECO:0000256" key="4">
    <source>
        <dbReference type="ARBA" id="ARBA00022982"/>
    </source>
</evidence>
<reference evidence="9 10" key="1">
    <citation type="submission" date="2019-10" db="EMBL/GenBank/DDBJ databases">
        <title>Cognatihalovulum marinum gen. nov. sp. nov., a new member of the family Rhodobacteraceae isolated from deep seawater of the Northwest Indian Ocean.</title>
        <authorList>
            <person name="Ruan C."/>
            <person name="Wang J."/>
            <person name="Zheng X."/>
            <person name="Song L."/>
            <person name="Zhu Y."/>
            <person name="Huang Y."/>
            <person name="Lu Z."/>
            <person name="Du W."/>
            <person name="Huang L."/>
            <person name="Dai X."/>
        </authorList>
    </citation>
    <scope>NUCLEOTIDE SEQUENCE [LARGE SCALE GENOMIC DNA]</scope>
    <source>
        <strain evidence="9 10">2CG4</strain>
    </source>
</reference>
<keyword evidence="3 6" id="KW-0479">Metal-binding</keyword>
<dbReference type="InterPro" id="IPR009056">
    <property type="entry name" value="Cyt_c-like_dom"/>
</dbReference>
<organism evidence="9 10">
    <name type="scientific">Halovulum marinum</name>
    <dbReference type="NCBI Taxonomy" id="2662447"/>
    <lineage>
        <taxon>Bacteria</taxon>
        <taxon>Pseudomonadati</taxon>
        <taxon>Pseudomonadota</taxon>
        <taxon>Alphaproteobacteria</taxon>
        <taxon>Rhodobacterales</taxon>
        <taxon>Paracoccaceae</taxon>
        <taxon>Halovulum</taxon>
    </lineage>
</organism>
<dbReference type="EMBL" id="WIND01000026">
    <property type="protein sequence ID" value="MSU91813.1"/>
    <property type="molecule type" value="Genomic_DNA"/>
</dbReference>
<feature type="domain" description="Cytochrome c" evidence="8">
    <location>
        <begin position="22"/>
        <end position="135"/>
    </location>
</feature>
<dbReference type="Pfam" id="PF00034">
    <property type="entry name" value="Cytochrom_C"/>
    <property type="match status" value="1"/>
</dbReference>
<dbReference type="Proteomes" id="UP000474957">
    <property type="component" value="Unassembled WGS sequence"/>
</dbReference>
<dbReference type="Gene3D" id="1.10.760.10">
    <property type="entry name" value="Cytochrome c-like domain"/>
    <property type="match status" value="1"/>
</dbReference>
<evidence type="ECO:0000256" key="3">
    <source>
        <dbReference type="ARBA" id="ARBA00022723"/>
    </source>
</evidence>
<dbReference type="RefSeq" id="WP_154449236.1">
    <property type="nucleotide sequence ID" value="NZ_WIND01000026.1"/>
</dbReference>
<comment type="caution">
    <text evidence="9">The sequence shown here is derived from an EMBL/GenBank/DDBJ whole genome shotgun (WGS) entry which is preliminary data.</text>
</comment>
<dbReference type="AlphaFoldDB" id="A0A6L5Z5K2"/>
<evidence type="ECO:0000256" key="6">
    <source>
        <dbReference type="PROSITE-ProRule" id="PRU00433"/>
    </source>
</evidence>
<evidence type="ECO:0000259" key="8">
    <source>
        <dbReference type="PROSITE" id="PS51007"/>
    </source>
</evidence>
<dbReference type="PROSITE" id="PS51007">
    <property type="entry name" value="CYTC"/>
    <property type="match status" value="1"/>
</dbReference>
<accession>A0A6L5Z5K2</accession>
<evidence type="ECO:0000256" key="2">
    <source>
        <dbReference type="ARBA" id="ARBA00022617"/>
    </source>
</evidence>
<feature type="signal peptide" evidence="7">
    <location>
        <begin position="1"/>
        <end position="19"/>
    </location>
</feature>
<evidence type="ECO:0000256" key="7">
    <source>
        <dbReference type="SAM" id="SignalP"/>
    </source>
</evidence>
<keyword evidence="4" id="KW-0249">Electron transport</keyword>
<dbReference type="GO" id="GO:0020037">
    <property type="term" value="F:heme binding"/>
    <property type="evidence" value="ECO:0007669"/>
    <property type="project" value="InterPro"/>
</dbReference>
<keyword evidence="7" id="KW-0732">Signal</keyword>
<keyword evidence="10" id="KW-1185">Reference proteome</keyword>
<proteinExistence type="predicted"/>
<dbReference type="PANTHER" id="PTHR11961">
    <property type="entry name" value="CYTOCHROME C"/>
    <property type="match status" value="1"/>
</dbReference>
<evidence type="ECO:0000256" key="5">
    <source>
        <dbReference type="ARBA" id="ARBA00023004"/>
    </source>
</evidence>
<dbReference type="InterPro" id="IPR002327">
    <property type="entry name" value="Cyt_c_1A/1B"/>
</dbReference>
<evidence type="ECO:0000313" key="10">
    <source>
        <dbReference type="Proteomes" id="UP000474957"/>
    </source>
</evidence>
<keyword evidence="1" id="KW-0813">Transport</keyword>
<evidence type="ECO:0000313" key="9">
    <source>
        <dbReference type="EMBL" id="MSU91813.1"/>
    </source>
</evidence>
<keyword evidence="2 6" id="KW-0349">Heme</keyword>
<feature type="chain" id="PRO_5027034434" evidence="7">
    <location>
        <begin position="20"/>
        <end position="138"/>
    </location>
</feature>
<name>A0A6L5Z5K2_9RHOB</name>
<dbReference type="SUPFAM" id="SSF46626">
    <property type="entry name" value="Cytochrome c"/>
    <property type="match status" value="1"/>
</dbReference>
<sequence length="138" mass="14643">MKTAFAIAALVALPVAASAQEGDAEAGKDLFKRCSSCHMIANGDEVIDGRGKTGPNLYGIAGRQAGTVEDFNYGESLVAAGEAGLEWNEEDFAAFVADPRAFLQEYLDDSSARSKMTFRLRDGAADVWAYLLSVGPES</sequence>
<keyword evidence="5 6" id="KW-0408">Iron</keyword>
<gene>
    <name evidence="9" type="ORF">GE300_19745</name>
</gene>